<dbReference type="Pfam" id="PF02588">
    <property type="entry name" value="YitT_membrane"/>
    <property type="match status" value="1"/>
</dbReference>
<evidence type="ECO:0000256" key="6">
    <source>
        <dbReference type="SAM" id="Phobius"/>
    </source>
</evidence>
<evidence type="ECO:0000256" key="2">
    <source>
        <dbReference type="ARBA" id="ARBA00022475"/>
    </source>
</evidence>
<comment type="caution">
    <text evidence="7">The sequence shown here is derived from an EMBL/GenBank/DDBJ whole genome shotgun (WGS) entry which is preliminary data.</text>
</comment>
<feature type="transmembrane region" description="Helical" evidence="6">
    <location>
        <begin position="146"/>
        <end position="163"/>
    </location>
</feature>
<feature type="transmembrane region" description="Helical" evidence="6">
    <location>
        <begin position="98"/>
        <end position="120"/>
    </location>
</feature>
<feature type="transmembrane region" description="Helical" evidence="6">
    <location>
        <begin position="7"/>
        <end position="27"/>
    </location>
</feature>
<feature type="transmembrane region" description="Helical" evidence="6">
    <location>
        <begin position="74"/>
        <end position="92"/>
    </location>
</feature>
<sequence length="204" mass="22917">MIKQIVYLIRISIGVTIISLALNFFLLPHNIASAGVGAIGHLLEVHFTFNSSYTVWLINLLMLLLTYLLLDKQLFSKIFLGSLLFPVYLSFIPTNQLLLSYTASLIIGSSLFSLGVFYLYKFNSSNGGVTIPPIIIEKYFKIPSHLGLLLTNLIIVFLNFYILSPIDGLFATLSILIITFSIQLFTTIDNRLVNKKVSKNYVKD</sequence>
<evidence type="ECO:0000313" key="7">
    <source>
        <dbReference type="EMBL" id="MBO0453927.1"/>
    </source>
</evidence>
<dbReference type="InterPro" id="IPR003740">
    <property type="entry name" value="YitT"/>
</dbReference>
<feature type="transmembrane region" description="Helical" evidence="6">
    <location>
        <begin position="169"/>
        <end position="188"/>
    </location>
</feature>
<accession>A0ABS3HKE5</accession>
<gene>
    <name evidence="7" type="ORF">JZO85_16845</name>
</gene>
<organism evidence="7 8">
    <name type="scientific">Candidatus Enterococcus murrayae</name>
    <dbReference type="NCBI Taxonomy" id="2815321"/>
    <lineage>
        <taxon>Bacteria</taxon>
        <taxon>Bacillati</taxon>
        <taxon>Bacillota</taxon>
        <taxon>Bacilli</taxon>
        <taxon>Lactobacillales</taxon>
        <taxon>Enterococcaceae</taxon>
        <taxon>Enterococcus</taxon>
    </lineage>
</organism>
<evidence type="ECO:0000256" key="1">
    <source>
        <dbReference type="ARBA" id="ARBA00004651"/>
    </source>
</evidence>
<dbReference type="Proteomes" id="UP000664495">
    <property type="component" value="Unassembled WGS sequence"/>
</dbReference>
<keyword evidence="2" id="KW-1003">Cell membrane</keyword>
<evidence type="ECO:0000256" key="4">
    <source>
        <dbReference type="ARBA" id="ARBA00022989"/>
    </source>
</evidence>
<name>A0ABS3HKE5_9ENTE</name>
<dbReference type="RefSeq" id="WP_207109719.1">
    <property type="nucleotide sequence ID" value="NZ_JAFLVR010000043.1"/>
</dbReference>
<evidence type="ECO:0000256" key="3">
    <source>
        <dbReference type="ARBA" id="ARBA00022692"/>
    </source>
</evidence>
<dbReference type="PANTHER" id="PTHR33545:SF5">
    <property type="entry name" value="UPF0750 MEMBRANE PROTEIN YITT"/>
    <property type="match status" value="1"/>
</dbReference>
<evidence type="ECO:0000313" key="8">
    <source>
        <dbReference type="Proteomes" id="UP000664495"/>
    </source>
</evidence>
<dbReference type="InterPro" id="IPR051461">
    <property type="entry name" value="UPF0750_membrane"/>
</dbReference>
<evidence type="ECO:0000256" key="5">
    <source>
        <dbReference type="ARBA" id="ARBA00023136"/>
    </source>
</evidence>
<dbReference type="EMBL" id="JAFLVR010000043">
    <property type="protein sequence ID" value="MBO0453927.1"/>
    <property type="molecule type" value="Genomic_DNA"/>
</dbReference>
<keyword evidence="3 6" id="KW-0812">Transmembrane</keyword>
<comment type="subcellular location">
    <subcellularLocation>
        <location evidence="1">Cell membrane</location>
        <topology evidence="1">Multi-pass membrane protein</topology>
    </subcellularLocation>
</comment>
<keyword evidence="4 6" id="KW-1133">Transmembrane helix</keyword>
<proteinExistence type="predicted"/>
<keyword evidence="5 6" id="KW-0472">Membrane</keyword>
<reference evidence="7 8" key="1">
    <citation type="submission" date="2021-03" db="EMBL/GenBank/DDBJ databases">
        <title>Enterococcal diversity collection.</title>
        <authorList>
            <person name="Gilmore M.S."/>
            <person name="Schwartzman J."/>
            <person name="Van Tyne D."/>
            <person name="Martin M."/>
            <person name="Earl A.M."/>
            <person name="Manson A.L."/>
            <person name="Straub T."/>
            <person name="Salamzade R."/>
            <person name="Saavedra J."/>
            <person name="Lebreton F."/>
            <person name="Prichula J."/>
            <person name="Schaufler K."/>
            <person name="Gaca A."/>
            <person name="Sgardioli B."/>
            <person name="Wagenaar J."/>
            <person name="Strong T."/>
        </authorList>
    </citation>
    <scope>NUCLEOTIDE SEQUENCE [LARGE SCALE GENOMIC DNA]</scope>
    <source>
        <strain evidence="7 8">MJM16</strain>
    </source>
</reference>
<protein>
    <submittedName>
        <fullName evidence="7">YitT family protein</fullName>
    </submittedName>
</protein>
<feature type="transmembrane region" description="Helical" evidence="6">
    <location>
        <begin position="47"/>
        <end position="67"/>
    </location>
</feature>
<keyword evidence="8" id="KW-1185">Reference proteome</keyword>
<dbReference type="PANTHER" id="PTHR33545">
    <property type="entry name" value="UPF0750 MEMBRANE PROTEIN YITT-RELATED"/>
    <property type="match status" value="1"/>
</dbReference>